<organism evidence="2 3">
    <name type="scientific">Wallemia ichthyophaga</name>
    <dbReference type="NCBI Taxonomy" id="245174"/>
    <lineage>
        <taxon>Eukaryota</taxon>
        <taxon>Fungi</taxon>
        <taxon>Dikarya</taxon>
        <taxon>Basidiomycota</taxon>
        <taxon>Wallemiomycotina</taxon>
        <taxon>Wallemiomycetes</taxon>
        <taxon>Wallemiales</taxon>
        <taxon>Wallemiaceae</taxon>
        <taxon>Wallemia</taxon>
    </lineage>
</organism>
<comment type="caution">
    <text evidence="2">The sequence shown here is derived from an EMBL/GenBank/DDBJ whole genome shotgun (WGS) entry which is preliminary data.</text>
</comment>
<protein>
    <submittedName>
        <fullName evidence="2">Uncharacterized protein</fullName>
    </submittedName>
</protein>
<keyword evidence="1" id="KW-0472">Membrane</keyword>
<feature type="transmembrane region" description="Helical" evidence="1">
    <location>
        <begin position="12"/>
        <end position="30"/>
    </location>
</feature>
<gene>
    <name evidence="2" type="ORF">E3P86_00734</name>
</gene>
<keyword evidence="1" id="KW-1133">Transmembrane helix</keyword>
<dbReference type="Proteomes" id="UP000310689">
    <property type="component" value="Unassembled WGS sequence"/>
</dbReference>
<sequence length="324" mass="36856">MYEIRRKRRKPTNILIFLIFRVPALIMRLLQFINFRGISAGNIRHLSTTANLYKAKQQHSADEIEEDFGDLIAGSDAGVADEPVQQQTHSPTTQSTSGPWKAAVDYLTPKLSDGNAVDPTNRPKARKVIDALVYARNESEIDVGIDLYRRWQSFKLGVNRNAHADILINLCKQGRADIAFEFLSDYHKFNLTLPNRATARAISLGLLEKKDHIATPLQLLPILRAFHYRPHDAFCVANAIRGLEKGDENRVALLDWLKGLDVRRVIPVDSWQLNDAHNVWSELRSIAEEEGRGGDWLDKLGSKLTQQLSKEEKYAQRKARKQQE</sequence>
<proteinExistence type="predicted"/>
<evidence type="ECO:0000313" key="3">
    <source>
        <dbReference type="Proteomes" id="UP000310689"/>
    </source>
</evidence>
<evidence type="ECO:0000256" key="1">
    <source>
        <dbReference type="SAM" id="Phobius"/>
    </source>
</evidence>
<evidence type="ECO:0000313" key="2">
    <source>
        <dbReference type="EMBL" id="TIB40299.1"/>
    </source>
</evidence>
<accession>A0A4V4LRY4</accession>
<name>A0A4V4LRY4_WALIC</name>
<dbReference type="AlphaFoldDB" id="A0A4V4LRY4"/>
<reference evidence="2 3" key="1">
    <citation type="submission" date="2019-03" db="EMBL/GenBank/DDBJ databases">
        <title>Sequencing 23 genomes of Wallemia ichthyophaga.</title>
        <authorList>
            <person name="Gostincar C."/>
        </authorList>
    </citation>
    <scope>NUCLEOTIDE SEQUENCE [LARGE SCALE GENOMIC DNA]</scope>
    <source>
        <strain evidence="2 3">EXF-6200</strain>
    </source>
</reference>
<dbReference type="EMBL" id="SPOI01000018">
    <property type="protein sequence ID" value="TIB40299.1"/>
    <property type="molecule type" value="Genomic_DNA"/>
</dbReference>
<keyword evidence="1" id="KW-0812">Transmembrane</keyword>